<gene>
    <name evidence="9 11 12" type="ORF">SRAE_2000147900</name>
</gene>
<dbReference type="GO" id="GO:0005634">
    <property type="term" value="C:nucleus"/>
    <property type="evidence" value="ECO:0007669"/>
    <property type="project" value="UniProtKB-SubCell"/>
</dbReference>
<dbReference type="STRING" id="34506.A0A090LFA0"/>
<evidence type="ECO:0000256" key="6">
    <source>
        <dbReference type="ARBA" id="ARBA00023242"/>
    </source>
</evidence>
<evidence type="ECO:0000313" key="12">
    <source>
        <dbReference type="WormBase" id="SRAE_2000147900"/>
    </source>
</evidence>
<evidence type="ECO:0000313" key="11">
    <source>
        <dbReference type="WBParaSite" id="SRAE_2000147900.1"/>
    </source>
</evidence>
<dbReference type="WormBase" id="SRAE_2000147900">
    <property type="protein sequence ID" value="SRP01014"/>
    <property type="gene ID" value="WBGene00261684"/>
</dbReference>
<comment type="subcellular location">
    <subcellularLocation>
        <location evidence="1">Nucleus</location>
    </subcellularLocation>
</comment>
<dbReference type="AlphaFoldDB" id="A0A090LFA0"/>
<evidence type="ECO:0000256" key="2">
    <source>
        <dbReference type="ARBA" id="ARBA00007770"/>
    </source>
</evidence>
<dbReference type="GO" id="GO:0042127">
    <property type="term" value="P:regulation of cell population proliferation"/>
    <property type="evidence" value="ECO:0007669"/>
    <property type="project" value="TreeGrafter"/>
</dbReference>
<evidence type="ECO:0000256" key="5">
    <source>
        <dbReference type="ARBA" id="ARBA00023163"/>
    </source>
</evidence>
<dbReference type="PRINTS" id="PR01748">
    <property type="entry name" value="AP2TNSCPFCT"/>
</dbReference>
<evidence type="ECO:0000256" key="1">
    <source>
        <dbReference type="ARBA" id="ARBA00004123"/>
    </source>
</evidence>
<dbReference type="PANTHER" id="PTHR10812:SF17">
    <property type="entry name" value="TRANSCRIPTION FACTOR AP-2, ISOFORM D"/>
    <property type="match status" value="1"/>
</dbReference>
<dbReference type="GO" id="GO:0000981">
    <property type="term" value="F:DNA-binding transcription factor activity, RNA polymerase II-specific"/>
    <property type="evidence" value="ECO:0007669"/>
    <property type="project" value="TreeGrafter"/>
</dbReference>
<dbReference type="Proteomes" id="UP000035682">
    <property type="component" value="Unplaced"/>
</dbReference>
<name>A0A090LFA0_STRRB</name>
<dbReference type="WBParaSite" id="SRAE_2000147900.1">
    <property type="protein sequence ID" value="SRAE_2000147900.1"/>
    <property type="gene ID" value="WBGene00261684"/>
</dbReference>
<feature type="compositionally biased region" description="Basic and acidic residues" evidence="7">
    <location>
        <begin position="77"/>
        <end position="89"/>
    </location>
</feature>
<keyword evidence="3" id="KW-0805">Transcription regulation</keyword>
<dbReference type="CTD" id="36379178"/>
<feature type="compositionally biased region" description="Basic and acidic residues" evidence="7">
    <location>
        <begin position="100"/>
        <end position="118"/>
    </location>
</feature>
<evidence type="ECO:0000313" key="10">
    <source>
        <dbReference type="Proteomes" id="UP000035682"/>
    </source>
</evidence>
<evidence type="ECO:0000256" key="4">
    <source>
        <dbReference type="ARBA" id="ARBA00023125"/>
    </source>
</evidence>
<sequence>MISSKAELEEIENMNSAQNFDISTFLQMPTHFMPPSNQAIMISSNGTENSSYQVTFSNDESCDVTKLDKISPGGLKNNDDRKRSHERSTEVNLTILPKKSKNDDEEKEMKSKNNEHESTVTIDNIPTLLSTPLATSTPYINNGRQDPNVQSYMLGNGYYSNMTNYIQQINNYPHMQGIHNDGRFDYHVYNSNALISSMSSSYPSPFDRIPALVQNITSFNNGDTSSNNTPDNVIKNDLGNLKNEYSQSQPFNNVIPYINNNNDSGNAHINRNFVLPPYEIFCTVPGRTSLLSSTTKYRVTIAEITRRINPPECLNASLLGGILRKAKSKDGGKMLRESLRRINLILPAGRRKAAQVTAFTSLVEEEAIHMAQDFSKLCDKEFPAKVIGQEIVNNELNTNADYERMRTILSYSRIGLKLVCELLNKDKSPIASTAEPIILDPSIQRPLTHFSMLTHGFGSLALLGSFNALNNVLSEASKHLDNHYRQSQMSQMQSFGMPVHPGHHFQHPMNISSTHQMQRNMGIQNTENHVNIRK</sequence>
<accession>A0A090LFA0</accession>
<evidence type="ECO:0000256" key="3">
    <source>
        <dbReference type="ARBA" id="ARBA00023015"/>
    </source>
</evidence>
<keyword evidence="6" id="KW-0539">Nucleus</keyword>
<dbReference type="OrthoDB" id="6252992at2759"/>
<keyword evidence="10" id="KW-1185">Reference proteome</keyword>
<organism evidence="9">
    <name type="scientific">Strongyloides ratti</name>
    <name type="common">Parasitic roundworm</name>
    <dbReference type="NCBI Taxonomy" id="34506"/>
    <lineage>
        <taxon>Eukaryota</taxon>
        <taxon>Metazoa</taxon>
        <taxon>Ecdysozoa</taxon>
        <taxon>Nematoda</taxon>
        <taxon>Chromadorea</taxon>
        <taxon>Rhabditida</taxon>
        <taxon>Tylenchina</taxon>
        <taxon>Panagrolaimomorpha</taxon>
        <taxon>Strongyloidoidea</taxon>
        <taxon>Strongyloididae</taxon>
        <taxon>Strongyloides</taxon>
    </lineage>
</organism>
<dbReference type="InterPro" id="IPR013854">
    <property type="entry name" value="TF_AP2_C"/>
</dbReference>
<dbReference type="Pfam" id="PF03299">
    <property type="entry name" value="TF_AP-2"/>
    <property type="match status" value="1"/>
</dbReference>
<reference evidence="11" key="2">
    <citation type="submission" date="2020-12" db="UniProtKB">
        <authorList>
            <consortium name="WormBaseParasite"/>
        </authorList>
    </citation>
    <scope>IDENTIFICATION</scope>
</reference>
<dbReference type="RefSeq" id="XP_024506013.1">
    <property type="nucleotide sequence ID" value="XM_024652436.1"/>
</dbReference>
<proteinExistence type="inferred from homology"/>
<evidence type="ECO:0000256" key="7">
    <source>
        <dbReference type="SAM" id="MobiDB-lite"/>
    </source>
</evidence>
<dbReference type="GeneID" id="36379178"/>
<feature type="region of interest" description="Disordered" evidence="7">
    <location>
        <begin position="67"/>
        <end position="119"/>
    </location>
</feature>
<keyword evidence="4" id="KW-0238">DNA-binding</keyword>
<comment type="similarity">
    <text evidence="2">Belongs to the AP-2 family.</text>
</comment>
<dbReference type="PANTHER" id="PTHR10812">
    <property type="entry name" value="TRANSCRIPTION FACTOR AP-2"/>
    <property type="match status" value="1"/>
</dbReference>
<evidence type="ECO:0000259" key="8">
    <source>
        <dbReference type="Pfam" id="PF03299"/>
    </source>
</evidence>
<dbReference type="GO" id="GO:0000977">
    <property type="term" value="F:RNA polymerase II transcription regulatory region sequence-specific DNA binding"/>
    <property type="evidence" value="ECO:0007669"/>
    <property type="project" value="TreeGrafter"/>
</dbReference>
<reference evidence="9 10" key="1">
    <citation type="submission" date="2014-09" db="EMBL/GenBank/DDBJ databases">
        <authorList>
            <person name="Martin A.A."/>
        </authorList>
    </citation>
    <scope>NUCLEOTIDE SEQUENCE</scope>
    <source>
        <strain evidence="10">ED321</strain>
        <strain evidence="9">ED321 Heterogonic</strain>
    </source>
</reference>
<evidence type="ECO:0000313" key="9">
    <source>
        <dbReference type="EMBL" id="CEF66813.1"/>
    </source>
</evidence>
<dbReference type="InterPro" id="IPR004979">
    <property type="entry name" value="TF_AP2"/>
</dbReference>
<dbReference type="EMBL" id="LN609529">
    <property type="protein sequence ID" value="CEF66813.1"/>
    <property type="molecule type" value="Genomic_DNA"/>
</dbReference>
<keyword evidence="5" id="KW-0804">Transcription</keyword>
<feature type="domain" description="Transcription factor AP-2 C-terminal" evidence="8">
    <location>
        <begin position="281"/>
        <end position="475"/>
    </location>
</feature>
<protein>
    <submittedName>
        <fullName evidence="9 11">Transcription factor AP-2</fullName>
    </submittedName>
</protein>